<dbReference type="InterPro" id="IPR012854">
    <property type="entry name" value="Cu_amine_oxidase-like_N"/>
</dbReference>
<feature type="signal peptide" evidence="1">
    <location>
        <begin position="1"/>
        <end position="22"/>
    </location>
</feature>
<feature type="domain" description="Copper amine oxidase-like N-terminal" evidence="2">
    <location>
        <begin position="33"/>
        <end position="131"/>
    </location>
</feature>
<evidence type="ECO:0000259" key="2">
    <source>
        <dbReference type="Pfam" id="PF07833"/>
    </source>
</evidence>
<sequence length="265" mass="29234">MKKVLLTALIGFILIFSAPADASALTYAKGIILDGQQIETDVAPIIESGRTLVPVKGVLESMGATVTWDQETKTATAFLGENSTSVTIGNKTAYVNGYAVTLDVPAKIVDGRTMVPLRFMAESIGYSVAFEDGWVYLSGSQDESTDFYALLDQFDTDFIQGNFQEDEITFSTSYNDTENAVVISIVMEGGAEEVRGITQDENLKNDWKELIEVLKELSIVTIEYFGDNYYDVNSIVEIINDESQNYVLFSIKNGDLVYAETETLY</sequence>
<name>A0ABS4KFB1_9FIRM</name>
<protein>
    <recommendedName>
        <fullName evidence="2">Copper amine oxidase-like N-terminal domain-containing protein</fullName>
    </recommendedName>
</protein>
<dbReference type="Gene3D" id="3.30.457.10">
    <property type="entry name" value="Copper amine oxidase-like, N-terminal domain"/>
    <property type="match status" value="1"/>
</dbReference>
<keyword evidence="4" id="KW-1185">Reference proteome</keyword>
<dbReference type="SUPFAM" id="SSF55383">
    <property type="entry name" value="Copper amine oxidase, domain N"/>
    <property type="match status" value="1"/>
</dbReference>
<keyword evidence="1" id="KW-0732">Signal</keyword>
<proteinExistence type="predicted"/>
<feature type="chain" id="PRO_5046699873" description="Copper amine oxidase-like N-terminal domain-containing protein" evidence="1">
    <location>
        <begin position="23"/>
        <end position="265"/>
    </location>
</feature>
<dbReference type="EMBL" id="JAGGLI010000002">
    <property type="protein sequence ID" value="MBP2026456.1"/>
    <property type="molecule type" value="Genomic_DNA"/>
</dbReference>
<organism evidence="3 4">
    <name type="scientific">Acetoanaerobium pronyense</name>
    <dbReference type="NCBI Taxonomy" id="1482736"/>
    <lineage>
        <taxon>Bacteria</taxon>
        <taxon>Bacillati</taxon>
        <taxon>Bacillota</taxon>
        <taxon>Clostridia</taxon>
        <taxon>Peptostreptococcales</taxon>
        <taxon>Filifactoraceae</taxon>
        <taxon>Acetoanaerobium</taxon>
    </lineage>
</organism>
<accession>A0ABS4KFB1</accession>
<evidence type="ECO:0000256" key="1">
    <source>
        <dbReference type="SAM" id="SignalP"/>
    </source>
</evidence>
<reference evidence="3 4" key="1">
    <citation type="submission" date="2021-03" db="EMBL/GenBank/DDBJ databases">
        <title>Genomic Encyclopedia of Type Strains, Phase IV (KMG-IV): sequencing the most valuable type-strain genomes for metagenomic binning, comparative biology and taxonomic classification.</title>
        <authorList>
            <person name="Goeker M."/>
        </authorList>
    </citation>
    <scope>NUCLEOTIDE SEQUENCE [LARGE SCALE GENOMIC DNA]</scope>
    <source>
        <strain evidence="3 4">DSM 27512</strain>
    </source>
</reference>
<evidence type="ECO:0000313" key="3">
    <source>
        <dbReference type="EMBL" id="MBP2026456.1"/>
    </source>
</evidence>
<dbReference type="Proteomes" id="UP001314903">
    <property type="component" value="Unassembled WGS sequence"/>
</dbReference>
<dbReference type="InterPro" id="IPR036582">
    <property type="entry name" value="Mao_N_sf"/>
</dbReference>
<evidence type="ECO:0000313" key="4">
    <source>
        <dbReference type="Proteomes" id="UP001314903"/>
    </source>
</evidence>
<dbReference type="Pfam" id="PF07833">
    <property type="entry name" value="Cu_amine_oxidN1"/>
    <property type="match status" value="1"/>
</dbReference>
<comment type="caution">
    <text evidence="3">The sequence shown here is derived from an EMBL/GenBank/DDBJ whole genome shotgun (WGS) entry which is preliminary data.</text>
</comment>
<dbReference type="RefSeq" id="WP_209658550.1">
    <property type="nucleotide sequence ID" value="NZ_JAGGLI010000002.1"/>
</dbReference>
<gene>
    <name evidence="3" type="ORF">J2Z35_000245</name>
</gene>